<evidence type="ECO:0000256" key="3">
    <source>
        <dbReference type="ARBA" id="ARBA00022618"/>
    </source>
</evidence>
<keyword evidence="6" id="KW-0131">Cell cycle</keyword>
<evidence type="ECO:0000256" key="2">
    <source>
        <dbReference type="ARBA" id="ARBA00016066"/>
    </source>
</evidence>
<keyword evidence="3" id="KW-0132">Cell division</keyword>
<dbReference type="AlphaFoldDB" id="A0A9W4TZL9"/>
<protein>
    <recommendedName>
        <fullName evidence="2">Anaphase-promoting complex subunit 5</fullName>
    </recommendedName>
</protein>
<name>A0A9W4TZL9_9ASCO</name>
<keyword evidence="5" id="KW-0833">Ubl conjugation pathway</keyword>
<dbReference type="Proteomes" id="UP001152885">
    <property type="component" value="Unassembled WGS sequence"/>
</dbReference>
<dbReference type="EMBL" id="CANTUO010000004">
    <property type="protein sequence ID" value="CAI5759253.1"/>
    <property type="molecule type" value="Genomic_DNA"/>
</dbReference>
<dbReference type="GO" id="GO:0051301">
    <property type="term" value="P:cell division"/>
    <property type="evidence" value="ECO:0007669"/>
    <property type="project" value="UniProtKB-KW"/>
</dbReference>
<dbReference type="PANTHER" id="PTHR12830">
    <property type="entry name" value="ANAPHASE-PROMOTING COMPLEX SUBUNIT 5"/>
    <property type="match status" value="1"/>
</dbReference>
<proteinExistence type="inferred from homology"/>
<dbReference type="GO" id="GO:0045842">
    <property type="term" value="P:positive regulation of mitotic metaphase/anaphase transition"/>
    <property type="evidence" value="ECO:0007669"/>
    <property type="project" value="TreeGrafter"/>
</dbReference>
<evidence type="ECO:0000259" key="7">
    <source>
        <dbReference type="Pfam" id="PF12862"/>
    </source>
</evidence>
<evidence type="ECO:0000256" key="5">
    <source>
        <dbReference type="ARBA" id="ARBA00022786"/>
    </source>
</evidence>
<accession>A0A9W4TZL9</accession>
<keyword evidence="4" id="KW-0498">Mitosis</keyword>
<sequence length="702" mass="82350">MINNDIKLLLTEDLSAYKISLLILIHFYILNKLKSRTLVALVKLIENKSILQNENGNLIINPTLLDLCKFINYDDQIEKQLLQFIWSFNSIEDLDKFTRELVKYVIVPTDSTIKPSKIKLLSSRSLFGSFILKICTCFACLKFDESNLLFKSFKQFRESSRELYINYGGIIIEKEEDPDLQLFKKLNSKIDDLNLSYDTELMSLPKTDISVLLDKQIEIMESFGTPTPEIIKNAMMLMLNSEVNPNINKIQNISFNNLPSYYYLKYLESLSQSNYNESFNYLHQYFDYMVSSNSKYFYHFALISKASLHQYFNEDNKALDTIEEAISIARENKDNSTLTYILSWLFDFIKNKPNLWKLQNFYNSNDSNLLDFLIIKSKDISSVLYSMAYYFKTLQMISNNELMENFITNSINSLFISIGDSKPTFVKSCELTSSVYNKTGESYLSEIYNELSMDFTDRLIDKISLKVRFLYSRFLQGGNDEEIYQEFQVIKEQYMDHSLYNSVQTRSSIILIRINLKKGKFRVAKELIDILLDNDNKIIELRNELILLQIEIEICLENYSYAMKLISQIESTNNYLHIKLDLLKCKILNKCGKHYRCLSLLLQNIQLCDKVGFLPLYIEGMLIYLNILNELDYKEEVQKICQTLIPKILSVDNLEFISIAYFEYSKSIESQEKLQYLSISINNCIKNNDLIFLRKCYKYKTN</sequence>
<organism evidence="8 9">
    <name type="scientific">Candida verbasci</name>
    <dbReference type="NCBI Taxonomy" id="1227364"/>
    <lineage>
        <taxon>Eukaryota</taxon>
        <taxon>Fungi</taxon>
        <taxon>Dikarya</taxon>
        <taxon>Ascomycota</taxon>
        <taxon>Saccharomycotina</taxon>
        <taxon>Pichiomycetes</taxon>
        <taxon>Debaryomycetaceae</taxon>
        <taxon>Candida/Lodderomyces clade</taxon>
        <taxon>Candida</taxon>
    </lineage>
</organism>
<dbReference type="Pfam" id="PF12862">
    <property type="entry name" value="ANAPC5"/>
    <property type="match status" value="1"/>
</dbReference>
<keyword evidence="9" id="KW-1185">Reference proteome</keyword>
<comment type="similarity">
    <text evidence="1">Belongs to the APC5 family.</text>
</comment>
<comment type="caution">
    <text evidence="8">The sequence shown here is derived from an EMBL/GenBank/DDBJ whole genome shotgun (WGS) entry which is preliminary data.</text>
</comment>
<gene>
    <name evidence="8" type="ORF">CANVERA_P3763</name>
</gene>
<dbReference type="InterPro" id="IPR037679">
    <property type="entry name" value="Apc5"/>
</dbReference>
<evidence type="ECO:0000313" key="8">
    <source>
        <dbReference type="EMBL" id="CAI5759253.1"/>
    </source>
</evidence>
<dbReference type="PANTHER" id="PTHR12830:SF9">
    <property type="entry name" value="ANAPHASE-PROMOTING COMPLEX SUBUNIT 5"/>
    <property type="match status" value="1"/>
</dbReference>
<evidence type="ECO:0000313" key="9">
    <source>
        <dbReference type="Proteomes" id="UP001152885"/>
    </source>
</evidence>
<dbReference type="GO" id="GO:0031145">
    <property type="term" value="P:anaphase-promoting complex-dependent catabolic process"/>
    <property type="evidence" value="ECO:0007669"/>
    <property type="project" value="TreeGrafter"/>
</dbReference>
<dbReference type="GO" id="GO:0005680">
    <property type="term" value="C:anaphase-promoting complex"/>
    <property type="evidence" value="ECO:0007669"/>
    <property type="project" value="InterPro"/>
</dbReference>
<evidence type="ECO:0000256" key="1">
    <source>
        <dbReference type="ARBA" id="ARBA00007450"/>
    </source>
</evidence>
<dbReference type="InterPro" id="IPR026000">
    <property type="entry name" value="Apc5_dom"/>
</dbReference>
<reference evidence="8" key="1">
    <citation type="submission" date="2022-12" db="EMBL/GenBank/DDBJ databases">
        <authorList>
            <person name="Brejova B."/>
        </authorList>
    </citation>
    <scope>NUCLEOTIDE SEQUENCE</scope>
</reference>
<dbReference type="OrthoDB" id="2504561at2759"/>
<dbReference type="GO" id="GO:0070979">
    <property type="term" value="P:protein K11-linked ubiquitination"/>
    <property type="evidence" value="ECO:0007669"/>
    <property type="project" value="TreeGrafter"/>
</dbReference>
<evidence type="ECO:0000256" key="4">
    <source>
        <dbReference type="ARBA" id="ARBA00022776"/>
    </source>
</evidence>
<evidence type="ECO:0000256" key="6">
    <source>
        <dbReference type="ARBA" id="ARBA00023306"/>
    </source>
</evidence>
<feature type="domain" description="Anaphase-promoting complex subunit 5" evidence="7">
    <location>
        <begin position="262"/>
        <end position="351"/>
    </location>
</feature>